<keyword evidence="4 7" id="KW-0812">Transmembrane</keyword>
<proteinExistence type="predicted"/>
<keyword evidence="5 7" id="KW-1133">Transmembrane helix</keyword>
<keyword evidence="2" id="KW-0813">Transport</keyword>
<feature type="transmembrane region" description="Helical" evidence="7">
    <location>
        <begin position="292"/>
        <end position="313"/>
    </location>
</feature>
<dbReference type="SUPFAM" id="SSF103473">
    <property type="entry name" value="MFS general substrate transporter"/>
    <property type="match status" value="1"/>
</dbReference>
<comment type="subcellular location">
    <subcellularLocation>
        <location evidence="1">Cell membrane</location>
        <topology evidence="1">Multi-pass membrane protein</topology>
    </subcellularLocation>
</comment>
<comment type="caution">
    <text evidence="9">The sequence shown here is derived from an EMBL/GenBank/DDBJ whole genome shotgun (WGS) entry which is preliminary data.</text>
</comment>
<reference evidence="9 10" key="1">
    <citation type="submission" date="2018-10" db="EMBL/GenBank/DDBJ databases">
        <title>Phylogenomics of Brevibacillus.</title>
        <authorList>
            <person name="Dunlap C."/>
        </authorList>
    </citation>
    <scope>NUCLEOTIDE SEQUENCE [LARGE SCALE GENOMIC DNA]</scope>
    <source>
        <strain evidence="9 10">JCM 15085</strain>
    </source>
</reference>
<dbReference type="Gene3D" id="1.20.1250.20">
    <property type="entry name" value="MFS general substrate transporter like domains"/>
    <property type="match status" value="1"/>
</dbReference>
<dbReference type="PANTHER" id="PTHR43124:SF10">
    <property type="entry name" value="PURINE EFFLUX PUMP PBUE"/>
    <property type="match status" value="1"/>
</dbReference>
<feature type="transmembrane region" description="Helical" evidence="7">
    <location>
        <begin position="325"/>
        <end position="346"/>
    </location>
</feature>
<evidence type="ECO:0000256" key="5">
    <source>
        <dbReference type="ARBA" id="ARBA00022989"/>
    </source>
</evidence>
<dbReference type="GO" id="GO:0005886">
    <property type="term" value="C:plasma membrane"/>
    <property type="evidence" value="ECO:0007669"/>
    <property type="project" value="UniProtKB-SubCell"/>
</dbReference>
<dbReference type="InterPro" id="IPR050189">
    <property type="entry name" value="MFS_Efflux_Transporters"/>
</dbReference>
<feature type="transmembrane region" description="Helical" evidence="7">
    <location>
        <begin position="358"/>
        <end position="377"/>
    </location>
</feature>
<dbReference type="Pfam" id="PF07690">
    <property type="entry name" value="MFS_1"/>
    <property type="match status" value="1"/>
</dbReference>
<gene>
    <name evidence="9" type="ORF">EDM58_03270</name>
</gene>
<feature type="transmembrane region" description="Helical" evidence="7">
    <location>
        <begin position="267"/>
        <end position="286"/>
    </location>
</feature>
<sequence length="384" mass="40536">MNYRLLILVLGTFIIGSDDFVIAGILPTIAADLDVSIVTAGQLVTAFAFAYAIGAPFLGTLTIHLPIKRLLLFSMLLFAISNGLSVIVPSFEWLFATRIAAALSAALFTPIAMAASASLVPESHRGKALAMITAGITIGLILGAPIGTWVGQEWGWRFSFLLVTSISLITFVGILFLLPKVEREQKLSIKASLSGLHTHVWLTLSVSIIATVGGFATYTYIAPILHKITALQNISWFLMLFGIGSLAGNLLGGYGTDRIGAAKTLRMSLGGFSLILLSFSLLPLLTPGMMTIVLVSIVSLLWGMPGFALNPALHSYLISLHPNQASLVLSFSASALYVGIGLGAIVGGGVISLSSIDYVGLVSGILVGIALAIFVFLTRLHRHS</sequence>
<feature type="transmembrane region" description="Helical" evidence="7">
    <location>
        <begin position="234"/>
        <end position="255"/>
    </location>
</feature>
<feature type="transmembrane region" description="Helical" evidence="7">
    <location>
        <begin position="128"/>
        <end position="150"/>
    </location>
</feature>
<dbReference type="Proteomes" id="UP000281915">
    <property type="component" value="Unassembled WGS sequence"/>
</dbReference>
<dbReference type="AlphaFoldDB" id="A0A3M8DBZ3"/>
<accession>A0A3M8DBZ3</accession>
<evidence type="ECO:0000256" key="3">
    <source>
        <dbReference type="ARBA" id="ARBA00022475"/>
    </source>
</evidence>
<evidence type="ECO:0000256" key="2">
    <source>
        <dbReference type="ARBA" id="ARBA00022448"/>
    </source>
</evidence>
<dbReference type="PROSITE" id="PS50850">
    <property type="entry name" value="MFS"/>
    <property type="match status" value="1"/>
</dbReference>
<evidence type="ECO:0000256" key="1">
    <source>
        <dbReference type="ARBA" id="ARBA00004651"/>
    </source>
</evidence>
<dbReference type="CDD" id="cd17324">
    <property type="entry name" value="MFS_NepI_like"/>
    <property type="match status" value="1"/>
</dbReference>
<evidence type="ECO:0000313" key="10">
    <source>
        <dbReference type="Proteomes" id="UP000281915"/>
    </source>
</evidence>
<evidence type="ECO:0000259" key="8">
    <source>
        <dbReference type="PROSITE" id="PS50850"/>
    </source>
</evidence>
<keyword evidence="6 7" id="KW-0472">Membrane</keyword>
<feature type="transmembrane region" description="Helical" evidence="7">
    <location>
        <begin position="70"/>
        <end position="89"/>
    </location>
</feature>
<name>A0A3M8DBZ3_9BACL</name>
<evidence type="ECO:0000256" key="6">
    <source>
        <dbReference type="ARBA" id="ARBA00023136"/>
    </source>
</evidence>
<evidence type="ECO:0000256" key="4">
    <source>
        <dbReference type="ARBA" id="ARBA00022692"/>
    </source>
</evidence>
<dbReference type="InterPro" id="IPR036259">
    <property type="entry name" value="MFS_trans_sf"/>
</dbReference>
<evidence type="ECO:0000256" key="7">
    <source>
        <dbReference type="SAM" id="Phobius"/>
    </source>
</evidence>
<dbReference type="InterPro" id="IPR020846">
    <property type="entry name" value="MFS_dom"/>
</dbReference>
<dbReference type="RefSeq" id="WP_122912069.1">
    <property type="nucleotide sequence ID" value="NZ_RHHT01000003.1"/>
</dbReference>
<organism evidence="9 10">
    <name type="scientific">Brevibacillus panacihumi</name>
    <dbReference type="NCBI Taxonomy" id="497735"/>
    <lineage>
        <taxon>Bacteria</taxon>
        <taxon>Bacillati</taxon>
        <taxon>Bacillota</taxon>
        <taxon>Bacilli</taxon>
        <taxon>Bacillales</taxon>
        <taxon>Paenibacillaceae</taxon>
        <taxon>Brevibacillus</taxon>
    </lineage>
</organism>
<dbReference type="InterPro" id="IPR011701">
    <property type="entry name" value="MFS"/>
</dbReference>
<feature type="domain" description="Major facilitator superfamily (MFS) profile" evidence="8">
    <location>
        <begin position="4"/>
        <end position="382"/>
    </location>
</feature>
<feature type="transmembrane region" description="Helical" evidence="7">
    <location>
        <begin position="39"/>
        <end position="58"/>
    </location>
</feature>
<feature type="transmembrane region" description="Helical" evidence="7">
    <location>
        <begin position="199"/>
        <end position="222"/>
    </location>
</feature>
<dbReference type="PANTHER" id="PTHR43124">
    <property type="entry name" value="PURINE EFFLUX PUMP PBUE"/>
    <property type="match status" value="1"/>
</dbReference>
<feature type="transmembrane region" description="Helical" evidence="7">
    <location>
        <begin position="156"/>
        <end position="178"/>
    </location>
</feature>
<protein>
    <submittedName>
        <fullName evidence="9">MFS transporter</fullName>
    </submittedName>
</protein>
<keyword evidence="3" id="KW-1003">Cell membrane</keyword>
<evidence type="ECO:0000313" key="9">
    <source>
        <dbReference type="EMBL" id="RNB85562.1"/>
    </source>
</evidence>
<feature type="transmembrane region" description="Helical" evidence="7">
    <location>
        <begin position="95"/>
        <end position="116"/>
    </location>
</feature>
<dbReference type="GO" id="GO:0022857">
    <property type="term" value="F:transmembrane transporter activity"/>
    <property type="evidence" value="ECO:0007669"/>
    <property type="project" value="InterPro"/>
</dbReference>
<dbReference type="EMBL" id="RHHT01000003">
    <property type="protein sequence ID" value="RNB85562.1"/>
    <property type="molecule type" value="Genomic_DNA"/>
</dbReference>